<keyword evidence="1" id="KW-0732">Signal</keyword>
<dbReference type="RefSeq" id="WP_244727029.1">
    <property type="nucleotide sequence ID" value="NZ_JALIRP010000007.1"/>
</dbReference>
<evidence type="ECO:0000256" key="1">
    <source>
        <dbReference type="SAM" id="SignalP"/>
    </source>
</evidence>
<feature type="signal peptide" evidence="1">
    <location>
        <begin position="1"/>
        <end position="18"/>
    </location>
</feature>
<dbReference type="Proteomes" id="UP001139347">
    <property type="component" value="Unassembled WGS sequence"/>
</dbReference>
<evidence type="ECO:0000313" key="3">
    <source>
        <dbReference type="Proteomes" id="UP001139347"/>
    </source>
</evidence>
<dbReference type="EMBL" id="JALIRP010000007">
    <property type="protein sequence ID" value="MCJ8013503.1"/>
    <property type="molecule type" value="Genomic_DNA"/>
</dbReference>
<dbReference type="PROSITE" id="PS51257">
    <property type="entry name" value="PROKAR_LIPOPROTEIN"/>
    <property type="match status" value="1"/>
</dbReference>
<reference evidence="2" key="1">
    <citation type="submission" date="2022-04" db="EMBL/GenBank/DDBJ databases">
        <title>Paenibacillus mangrovi sp. nov., a novel endophytic bacterium isolated from bark of Kandelia candel.</title>
        <authorList>
            <person name="Tuo L."/>
        </authorList>
    </citation>
    <scope>NUCLEOTIDE SEQUENCE</scope>
    <source>
        <strain evidence="2">KQZ6P-2</strain>
    </source>
</reference>
<dbReference type="InterPro" id="IPR050490">
    <property type="entry name" value="Bact_solute-bd_prot1"/>
</dbReference>
<sequence length="436" mass="48315">MKITLKITSLVIASLVLAITAAGCSSLGVKDEGQPNETTNANATAHDKPIKLRIMWWGSQARHDATLKILDLYTKEHPNVTFETQYQGFDGYLDKLTTQAAAKNAPDIIQMDAAWLADWNGRGQLADLSSLNTKDIDPKVLDTGKYNGKLTAVPLGFNAWGMIYDKAALEKLGVAEPKDGYTWDDYFKMVEEIKPKLHKGQYVIKDGTTDTEQYAAFQLSKGKGWPITADGKFNYDKETWLEWTKKFAQLRKEGVVPPPDVQLADKDLDPTADMLVNGNLLFKGLHAAQVSAYDSLKPGAIGVAAMPQGVQAGGWLKATFYFSISQDSQYKEESMKFIDWFINDQKAGEIGGTTRGIPISNNVLEFLKPAFSIGDKLTVEMINKTALNSQVFNPGPPGWADFGKEAKDIREQLMFEKMTPEQAYDALMKAAKKYEK</sequence>
<keyword evidence="3" id="KW-1185">Reference proteome</keyword>
<comment type="caution">
    <text evidence="2">The sequence shown here is derived from an EMBL/GenBank/DDBJ whole genome shotgun (WGS) entry which is preliminary data.</text>
</comment>
<organism evidence="2 3">
    <name type="scientific">Paenibacillus mangrovi</name>
    <dbReference type="NCBI Taxonomy" id="2931978"/>
    <lineage>
        <taxon>Bacteria</taxon>
        <taxon>Bacillati</taxon>
        <taxon>Bacillota</taxon>
        <taxon>Bacilli</taxon>
        <taxon>Bacillales</taxon>
        <taxon>Paenibacillaceae</taxon>
        <taxon>Paenibacillus</taxon>
    </lineage>
</organism>
<dbReference type="SUPFAM" id="SSF53850">
    <property type="entry name" value="Periplasmic binding protein-like II"/>
    <property type="match status" value="1"/>
</dbReference>
<dbReference type="PANTHER" id="PTHR43649">
    <property type="entry name" value="ARABINOSE-BINDING PROTEIN-RELATED"/>
    <property type="match status" value="1"/>
</dbReference>
<dbReference type="Gene3D" id="3.40.190.10">
    <property type="entry name" value="Periplasmic binding protein-like II"/>
    <property type="match status" value="2"/>
</dbReference>
<evidence type="ECO:0000313" key="2">
    <source>
        <dbReference type="EMBL" id="MCJ8013503.1"/>
    </source>
</evidence>
<dbReference type="Pfam" id="PF13416">
    <property type="entry name" value="SBP_bac_8"/>
    <property type="match status" value="1"/>
</dbReference>
<name>A0A9X2B7A7_9BACL</name>
<dbReference type="AlphaFoldDB" id="A0A9X2B7A7"/>
<gene>
    <name evidence="2" type="ORF">MUG84_17390</name>
</gene>
<protein>
    <submittedName>
        <fullName evidence="2">Extracellular solute-binding protein</fullName>
    </submittedName>
</protein>
<dbReference type="InterPro" id="IPR006059">
    <property type="entry name" value="SBP"/>
</dbReference>
<dbReference type="PANTHER" id="PTHR43649:SF11">
    <property type="entry name" value="ABC TRANSPORTER SUBSTRATE-BINDING PROTEIN YESO-RELATED"/>
    <property type="match status" value="1"/>
</dbReference>
<feature type="chain" id="PRO_5040822651" evidence="1">
    <location>
        <begin position="19"/>
        <end position="436"/>
    </location>
</feature>
<proteinExistence type="predicted"/>
<accession>A0A9X2B7A7</accession>